<dbReference type="PANTHER" id="PTHR33420:SF3">
    <property type="entry name" value="FIMBRIAL SUBUNIT ELFA"/>
    <property type="match status" value="1"/>
</dbReference>
<feature type="chain" id="PRO_5046356563" evidence="5">
    <location>
        <begin position="30"/>
        <end position="184"/>
    </location>
</feature>
<dbReference type="InterPro" id="IPR008966">
    <property type="entry name" value="Adhesion_dom_sf"/>
</dbReference>
<evidence type="ECO:0000313" key="7">
    <source>
        <dbReference type="Proteomes" id="UP001444146"/>
    </source>
</evidence>
<name>A0ABV0HQU0_9ENTR</name>
<sequence>MIYLNSTSLWPAGRAFLFLLSGFCSPVMAASQGEGTVFIRGEVLYTPCAIDLDSRDQTIDMGETPVSEIAVKGYGPTKKFTVRLINCLLLPAPGQTQYDSEYYQITFDPMAGSDRFSVSGDAEGIELAIHDSEGHFAEPGIALPAREVTPGIMDLNYTLRLVSNGQPLKSGRYQTLIRFRMDYY</sequence>
<comment type="subcellular location">
    <subcellularLocation>
        <location evidence="1">Fimbrium</location>
    </subcellularLocation>
</comment>
<evidence type="ECO:0000256" key="4">
    <source>
        <dbReference type="ARBA" id="ARBA00023263"/>
    </source>
</evidence>
<dbReference type="Proteomes" id="UP001444146">
    <property type="component" value="Unassembled WGS sequence"/>
</dbReference>
<evidence type="ECO:0000313" key="6">
    <source>
        <dbReference type="EMBL" id="MEO3992296.1"/>
    </source>
</evidence>
<evidence type="ECO:0000256" key="5">
    <source>
        <dbReference type="SAM" id="SignalP"/>
    </source>
</evidence>
<dbReference type="Gene3D" id="2.60.40.1090">
    <property type="entry name" value="Fimbrial-type adhesion domain"/>
    <property type="match status" value="1"/>
</dbReference>
<evidence type="ECO:0000256" key="2">
    <source>
        <dbReference type="ARBA" id="ARBA00006671"/>
    </source>
</evidence>
<dbReference type="EMBL" id="JAYMYY010000009">
    <property type="protein sequence ID" value="MEO3992296.1"/>
    <property type="molecule type" value="Genomic_DNA"/>
</dbReference>
<evidence type="ECO:0000256" key="1">
    <source>
        <dbReference type="ARBA" id="ARBA00004561"/>
    </source>
</evidence>
<reference evidence="6 7" key="1">
    <citation type="submission" date="2024-01" db="EMBL/GenBank/DDBJ databases">
        <title>Pseudocitrobacter sp. Endophytic strain Cyp-38L.</title>
        <authorList>
            <person name="Amer M.A."/>
            <person name="Hamed S.M."/>
        </authorList>
    </citation>
    <scope>NUCLEOTIDE SEQUENCE [LARGE SCALE GENOMIC DNA]</scope>
    <source>
        <strain evidence="6 7">Cyp38S</strain>
    </source>
</reference>
<dbReference type="RefSeq" id="WP_347796515.1">
    <property type="nucleotide sequence ID" value="NZ_JAYMYY010000009.1"/>
</dbReference>
<feature type="signal peptide" evidence="5">
    <location>
        <begin position="1"/>
        <end position="29"/>
    </location>
</feature>
<dbReference type="InterPro" id="IPR050263">
    <property type="entry name" value="Bact_Fimbrial_Adh_Pro"/>
</dbReference>
<comment type="similarity">
    <text evidence="2">Belongs to the fimbrial protein family.</text>
</comment>
<protein>
    <submittedName>
        <fullName evidence="6">Fimbrial protein</fullName>
    </submittedName>
</protein>
<gene>
    <name evidence="6" type="ORF">VSR74_21095</name>
</gene>
<dbReference type="InterPro" id="IPR036937">
    <property type="entry name" value="Adhesion_dom_fimbrial_sf"/>
</dbReference>
<dbReference type="PANTHER" id="PTHR33420">
    <property type="entry name" value="FIMBRIAL SUBUNIT ELFA-RELATED"/>
    <property type="match status" value="1"/>
</dbReference>
<accession>A0ABV0HQU0</accession>
<organism evidence="6 7">
    <name type="scientific">Pseudocitrobacter cyperus</name>
    <dbReference type="NCBI Taxonomy" id="3112843"/>
    <lineage>
        <taxon>Bacteria</taxon>
        <taxon>Pseudomonadati</taxon>
        <taxon>Pseudomonadota</taxon>
        <taxon>Gammaproteobacteria</taxon>
        <taxon>Enterobacterales</taxon>
        <taxon>Enterobacteriaceae</taxon>
        <taxon>Pseudocitrobacter</taxon>
    </lineage>
</organism>
<keyword evidence="7" id="KW-1185">Reference proteome</keyword>
<keyword evidence="4" id="KW-0281">Fimbrium</keyword>
<evidence type="ECO:0000256" key="3">
    <source>
        <dbReference type="ARBA" id="ARBA00022729"/>
    </source>
</evidence>
<keyword evidence="3 5" id="KW-0732">Signal</keyword>
<dbReference type="SUPFAM" id="SSF49401">
    <property type="entry name" value="Bacterial adhesins"/>
    <property type="match status" value="1"/>
</dbReference>
<comment type="caution">
    <text evidence="6">The sequence shown here is derived from an EMBL/GenBank/DDBJ whole genome shotgun (WGS) entry which is preliminary data.</text>
</comment>
<proteinExistence type="inferred from homology"/>